<comment type="caution">
    <text evidence="1">The sequence shown here is derived from an EMBL/GenBank/DDBJ whole genome shotgun (WGS) entry which is preliminary data.</text>
</comment>
<protein>
    <submittedName>
        <fullName evidence="1">(apollo) hypothetical protein</fullName>
    </submittedName>
</protein>
<dbReference type="Proteomes" id="UP000691718">
    <property type="component" value="Unassembled WGS sequence"/>
</dbReference>
<dbReference type="OrthoDB" id="7414876at2759"/>
<organism evidence="1 2">
    <name type="scientific">Parnassius apollo</name>
    <name type="common">Apollo butterfly</name>
    <name type="synonym">Papilio apollo</name>
    <dbReference type="NCBI Taxonomy" id="110799"/>
    <lineage>
        <taxon>Eukaryota</taxon>
        <taxon>Metazoa</taxon>
        <taxon>Ecdysozoa</taxon>
        <taxon>Arthropoda</taxon>
        <taxon>Hexapoda</taxon>
        <taxon>Insecta</taxon>
        <taxon>Pterygota</taxon>
        <taxon>Neoptera</taxon>
        <taxon>Endopterygota</taxon>
        <taxon>Lepidoptera</taxon>
        <taxon>Glossata</taxon>
        <taxon>Ditrysia</taxon>
        <taxon>Papilionoidea</taxon>
        <taxon>Papilionidae</taxon>
        <taxon>Parnassiinae</taxon>
        <taxon>Parnassini</taxon>
        <taxon>Parnassius</taxon>
        <taxon>Parnassius</taxon>
    </lineage>
</organism>
<dbReference type="EMBL" id="CAJQZP010000334">
    <property type="protein sequence ID" value="CAG4956990.1"/>
    <property type="molecule type" value="Genomic_DNA"/>
</dbReference>
<keyword evidence="2" id="KW-1185">Reference proteome</keyword>
<sequence>MDTAEEQEDLEIDAFEDRHKDSENNLPLVSLGLKSKTDDVDIEQPCIQTNNLSKPCEEKIKSNSIDRNINYDLLLDPASLPVSCLIHTPVPLHYASYLRIPCYRAHLCGVVTGLDYTAMYCSPTKRYDSDPDLHEMRVTLRKRKYDEDVSDAFRVFTESILSKLDTIKTDFDDKISQINDSINTVVKQDTMIPLCG</sequence>
<name>A0A8S3WFA8_PARAO</name>
<dbReference type="AlphaFoldDB" id="A0A8S3WFA8"/>
<reference evidence="1" key="1">
    <citation type="submission" date="2021-04" db="EMBL/GenBank/DDBJ databases">
        <authorList>
            <person name="Tunstrom K."/>
        </authorList>
    </citation>
    <scope>NUCLEOTIDE SEQUENCE</scope>
</reference>
<evidence type="ECO:0000313" key="2">
    <source>
        <dbReference type="Proteomes" id="UP000691718"/>
    </source>
</evidence>
<accession>A0A8S3WFA8</accession>
<proteinExistence type="predicted"/>
<evidence type="ECO:0000313" key="1">
    <source>
        <dbReference type="EMBL" id="CAG4956990.1"/>
    </source>
</evidence>
<gene>
    <name evidence="1" type="ORF">PAPOLLO_LOCUS5628</name>
</gene>